<evidence type="ECO:0000256" key="2">
    <source>
        <dbReference type="ARBA" id="ARBA00022741"/>
    </source>
</evidence>
<dbReference type="PANTHER" id="PTHR36510:SF1">
    <property type="entry name" value="GLUTAMATE--CYSTEINE LIGASE 2-RELATED"/>
    <property type="match status" value="1"/>
</dbReference>
<dbReference type="InterPro" id="IPR011793">
    <property type="entry name" value="YbdK"/>
</dbReference>
<dbReference type="OrthoDB" id="9769628at2"/>
<evidence type="ECO:0000256" key="1">
    <source>
        <dbReference type="ARBA" id="ARBA00022598"/>
    </source>
</evidence>
<name>A0A2S8FEX7_9BACT</name>
<protein>
    <recommendedName>
        <fullName evidence="4">Putative glutamate--cysteine ligase 2</fullName>
        <ecNumber evidence="4">6.3.2.2</ecNumber>
    </recommendedName>
    <alternativeName>
        <fullName evidence="4">Gamma-glutamylcysteine synthetase 2</fullName>
        <shortName evidence="4">GCS 2</shortName>
        <shortName evidence="4">Gamma-GCS 2</shortName>
    </alternativeName>
</protein>
<dbReference type="Gene3D" id="3.30.590.20">
    <property type="match status" value="1"/>
</dbReference>
<dbReference type="RefSeq" id="WP_105354683.1">
    <property type="nucleotide sequence ID" value="NZ_PUIA01000038.1"/>
</dbReference>
<dbReference type="GO" id="GO:0042398">
    <property type="term" value="P:modified amino acid biosynthetic process"/>
    <property type="evidence" value="ECO:0007669"/>
    <property type="project" value="InterPro"/>
</dbReference>
<accession>A0A2S8FEX7</accession>
<sequence length="382" mass="43354">MSKIEFRANNYPTLGVELELGLVDNQTMQLSSAVQTILDQLPDEEKGQYKPELMQCCLEINTGICHTVGEAEQDLTDKIKRIETVLDKLGLKLWWAATHPFSLWKDQVVTPNQRYLDLLELLQEMARRLVTQGLHVHVGVESGDKAVMLCDRIMQYLPLLLSLSSSSPYWEGRDTGLSSHRSKIMEGLPTAGIPTLMRNWSEYVWIVNHMVDTGFINTIREIWWDVRPHHNFGTVEVRICDMPGSLDDVLALTAMTQCLIVYLSREIDEGAYQHDCHPMMVRQNKWRAARFGTSARLVNSFTFDVETVPEMTKRLVTNLTPLAKRLQCAEQLEYCNAIANRPSWASQQRKLLQETGSAAEMVRILTDGSRLSKAAGSEESTV</sequence>
<dbReference type="EMBL" id="PUIA01000038">
    <property type="protein sequence ID" value="PQO30697.1"/>
    <property type="molecule type" value="Genomic_DNA"/>
</dbReference>
<gene>
    <name evidence="5" type="ORF">C5Y96_14650</name>
</gene>
<comment type="catalytic activity">
    <reaction evidence="4">
        <text>L-cysteine + L-glutamate + ATP = gamma-L-glutamyl-L-cysteine + ADP + phosphate + H(+)</text>
        <dbReference type="Rhea" id="RHEA:13285"/>
        <dbReference type="ChEBI" id="CHEBI:15378"/>
        <dbReference type="ChEBI" id="CHEBI:29985"/>
        <dbReference type="ChEBI" id="CHEBI:30616"/>
        <dbReference type="ChEBI" id="CHEBI:35235"/>
        <dbReference type="ChEBI" id="CHEBI:43474"/>
        <dbReference type="ChEBI" id="CHEBI:58173"/>
        <dbReference type="ChEBI" id="CHEBI:456216"/>
        <dbReference type="EC" id="6.3.2.2"/>
    </reaction>
</comment>
<evidence type="ECO:0000256" key="3">
    <source>
        <dbReference type="ARBA" id="ARBA00022840"/>
    </source>
</evidence>
<dbReference type="InterPro" id="IPR006336">
    <property type="entry name" value="GCS2"/>
</dbReference>
<dbReference type="Pfam" id="PF04107">
    <property type="entry name" value="GCS2"/>
    <property type="match status" value="1"/>
</dbReference>
<dbReference type="EC" id="6.3.2.2" evidence="4"/>
<comment type="function">
    <text evidence="4">ATP-dependent carboxylate-amine ligase which exhibits weak glutamate--cysteine ligase activity.</text>
</comment>
<evidence type="ECO:0000313" key="5">
    <source>
        <dbReference type="EMBL" id="PQO30697.1"/>
    </source>
</evidence>
<keyword evidence="2 4" id="KW-0547">Nucleotide-binding</keyword>
<dbReference type="AlphaFoldDB" id="A0A2S8FEX7"/>
<dbReference type="Proteomes" id="UP000240009">
    <property type="component" value="Unassembled WGS sequence"/>
</dbReference>
<dbReference type="SUPFAM" id="SSF55931">
    <property type="entry name" value="Glutamine synthetase/guanido kinase"/>
    <property type="match status" value="1"/>
</dbReference>
<organism evidence="5 6">
    <name type="scientific">Blastopirellula marina</name>
    <dbReference type="NCBI Taxonomy" id="124"/>
    <lineage>
        <taxon>Bacteria</taxon>
        <taxon>Pseudomonadati</taxon>
        <taxon>Planctomycetota</taxon>
        <taxon>Planctomycetia</taxon>
        <taxon>Pirellulales</taxon>
        <taxon>Pirellulaceae</taxon>
        <taxon>Blastopirellula</taxon>
    </lineage>
</organism>
<proteinExistence type="inferred from homology"/>
<dbReference type="GO" id="GO:0004357">
    <property type="term" value="F:glutamate-cysteine ligase activity"/>
    <property type="evidence" value="ECO:0007669"/>
    <property type="project" value="UniProtKB-EC"/>
</dbReference>
<dbReference type="GO" id="GO:0005524">
    <property type="term" value="F:ATP binding"/>
    <property type="evidence" value="ECO:0007669"/>
    <property type="project" value="UniProtKB-KW"/>
</dbReference>
<dbReference type="HAMAP" id="MF_01609">
    <property type="entry name" value="Glu_cys_ligase_2"/>
    <property type="match status" value="1"/>
</dbReference>
<comment type="caution">
    <text evidence="5">The sequence shown here is derived from an EMBL/GenBank/DDBJ whole genome shotgun (WGS) entry which is preliminary data.</text>
</comment>
<reference evidence="5 6" key="1">
    <citation type="submission" date="2018-02" db="EMBL/GenBank/DDBJ databases">
        <title>Comparative genomes isolates from brazilian mangrove.</title>
        <authorList>
            <person name="Araujo J.E."/>
            <person name="Taketani R.G."/>
            <person name="Silva M.C.P."/>
            <person name="Loureco M.V."/>
            <person name="Andreote F.D."/>
        </authorList>
    </citation>
    <scope>NUCLEOTIDE SEQUENCE [LARGE SCALE GENOMIC DNA]</scope>
    <source>
        <strain evidence="5 6">HEX-2 MGV</strain>
    </source>
</reference>
<evidence type="ECO:0000313" key="6">
    <source>
        <dbReference type="Proteomes" id="UP000240009"/>
    </source>
</evidence>
<dbReference type="PANTHER" id="PTHR36510">
    <property type="entry name" value="GLUTAMATE--CYSTEINE LIGASE 2-RELATED"/>
    <property type="match status" value="1"/>
</dbReference>
<keyword evidence="1 4" id="KW-0436">Ligase</keyword>
<evidence type="ECO:0000256" key="4">
    <source>
        <dbReference type="HAMAP-Rule" id="MF_01609"/>
    </source>
</evidence>
<dbReference type="InterPro" id="IPR014746">
    <property type="entry name" value="Gln_synth/guanido_kin_cat_dom"/>
</dbReference>
<dbReference type="InterPro" id="IPR050141">
    <property type="entry name" value="GCL_type2/YbdK_subfam"/>
</dbReference>
<keyword evidence="3 4" id="KW-0067">ATP-binding</keyword>
<dbReference type="NCBIfam" id="TIGR02050">
    <property type="entry name" value="gshA_cyan_rel"/>
    <property type="match status" value="1"/>
</dbReference>
<comment type="similarity">
    <text evidence="4">Belongs to the glutamate--cysteine ligase type 2 family. YbdK subfamily.</text>
</comment>